<reference evidence="2 3" key="1">
    <citation type="journal article" date="2010" name="Stand. Genomic Sci.">
        <title>Complete genome sequence of Haliangium ochraceum type strain (SMP-2).</title>
        <authorList>
            <consortium name="US DOE Joint Genome Institute (JGI-PGF)"/>
            <person name="Ivanova N."/>
            <person name="Daum C."/>
            <person name="Lang E."/>
            <person name="Abt B."/>
            <person name="Kopitz M."/>
            <person name="Saunders E."/>
            <person name="Lapidus A."/>
            <person name="Lucas S."/>
            <person name="Glavina Del Rio T."/>
            <person name="Nolan M."/>
            <person name="Tice H."/>
            <person name="Copeland A."/>
            <person name="Cheng J.F."/>
            <person name="Chen F."/>
            <person name="Bruce D."/>
            <person name="Goodwin L."/>
            <person name="Pitluck S."/>
            <person name="Mavromatis K."/>
            <person name="Pati A."/>
            <person name="Mikhailova N."/>
            <person name="Chen A."/>
            <person name="Palaniappan K."/>
            <person name="Land M."/>
            <person name="Hauser L."/>
            <person name="Chang Y.J."/>
            <person name="Jeffries C.D."/>
            <person name="Detter J.C."/>
            <person name="Brettin T."/>
            <person name="Rohde M."/>
            <person name="Goker M."/>
            <person name="Bristow J."/>
            <person name="Markowitz V."/>
            <person name="Eisen J.A."/>
            <person name="Hugenholtz P."/>
            <person name="Kyrpides N.C."/>
            <person name="Klenk H.P."/>
        </authorList>
    </citation>
    <scope>NUCLEOTIDE SEQUENCE [LARGE SCALE GENOMIC DNA]</scope>
    <source>
        <strain evidence="3">DSM 14365 / CIP 107738 / JCM 11303 / AJ 13395 / SMP-2</strain>
    </source>
</reference>
<dbReference type="HOGENOM" id="CLU_942565_0_0_7"/>
<name>D0LGH8_HALO1</name>
<feature type="transmembrane region" description="Helical" evidence="1">
    <location>
        <begin position="189"/>
        <end position="207"/>
    </location>
</feature>
<keyword evidence="1" id="KW-1133">Transmembrane helix</keyword>
<evidence type="ECO:0000256" key="1">
    <source>
        <dbReference type="SAM" id="Phobius"/>
    </source>
</evidence>
<organism evidence="2 3">
    <name type="scientific">Haliangium ochraceum (strain DSM 14365 / JCM 11303 / SMP-2)</name>
    <dbReference type="NCBI Taxonomy" id="502025"/>
    <lineage>
        <taxon>Bacteria</taxon>
        <taxon>Pseudomonadati</taxon>
        <taxon>Myxococcota</taxon>
        <taxon>Polyangia</taxon>
        <taxon>Haliangiales</taxon>
        <taxon>Kofleriaceae</taxon>
        <taxon>Haliangium</taxon>
    </lineage>
</organism>
<dbReference type="KEGG" id="hoh:Hoch_0083"/>
<dbReference type="eggNOG" id="ENOG5032CH4">
    <property type="taxonomic scope" value="Bacteria"/>
</dbReference>
<dbReference type="Proteomes" id="UP000001880">
    <property type="component" value="Chromosome"/>
</dbReference>
<accession>D0LGH8</accession>
<feature type="transmembrane region" description="Helical" evidence="1">
    <location>
        <begin position="241"/>
        <end position="266"/>
    </location>
</feature>
<feature type="transmembrane region" description="Helical" evidence="1">
    <location>
        <begin position="156"/>
        <end position="177"/>
    </location>
</feature>
<keyword evidence="1" id="KW-0472">Membrane</keyword>
<evidence type="ECO:0000313" key="2">
    <source>
        <dbReference type="EMBL" id="ACY12724.1"/>
    </source>
</evidence>
<keyword evidence="1" id="KW-0812">Transmembrane</keyword>
<proteinExistence type="predicted"/>
<gene>
    <name evidence="2" type="ordered locus">Hoch_0083</name>
</gene>
<evidence type="ECO:0000313" key="3">
    <source>
        <dbReference type="Proteomes" id="UP000001880"/>
    </source>
</evidence>
<protein>
    <recommendedName>
        <fullName evidence="4">Transmembrane protein</fullName>
    </recommendedName>
</protein>
<evidence type="ECO:0008006" key="4">
    <source>
        <dbReference type="Google" id="ProtNLM"/>
    </source>
</evidence>
<feature type="transmembrane region" description="Helical" evidence="1">
    <location>
        <begin position="54"/>
        <end position="74"/>
    </location>
</feature>
<feature type="transmembrane region" description="Helical" evidence="1">
    <location>
        <begin position="86"/>
        <end position="104"/>
    </location>
</feature>
<keyword evidence="3" id="KW-1185">Reference proteome</keyword>
<dbReference type="EMBL" id="CP001804">
    <property type="protein sequence ID" value="ACY12724.1"/>
    <property type="molecule type" value="Genomic_DNA"/>
</dbReference>
<sequence>MTAPQQTSESPTIYRDNADALRAEAARLRRRHEQALAAVATRAASVYGARGARLGAGIVLLCAALALPITALSGGAEIHREGFPPLSSLLLAGWLAAIVVYLVARPLMALRYRSLARRPLAPSSDVHADLEAMRRFDPGRHATGLVTAIERLSSSAFLTGVSLLTPFALHAIGALVIGTDLDSFQEWLMVSMIIVGHCHIVLAVMAWRHGGRLAKQPMNELVQAPARAGWRVYRIVLMTSLIPGALLFCMPVALVAVTGLFVPLLFRWLTLRLADERDALAVTRLDALAATTPQG</sequence>
<dbReference type="AlphaFoldDB" id="D0LGH8"/>